<name>A0A4P2Q8B5_SORCE</name>
<reference evidence="2 3" key="1">
    <citation type="submission" date="2015-09" db="EMBL/GenBank/DDBJ databases">
        <title>Sorangium comparison.</title>
        <authorList>
            <person name="Zaburannyi N."/>
            <person name="Bunk B."/>
            <person name="Overmann J."/>
            <person name="Mueller R."/>
        </authorList>
    </citation>
    <scope>NUCLEOTIDE SEQUENCE [LARGE SCALE GENOMIC DNA]</scope>
    <source>
        <strain evidence="2 3">So ceGT47</strain>
    </source>
</reference>
<evidence type="ECO:0000256" key="1">
    <source>
        <dbReference type="SAM" id="SignalP"/>
    </source>
</evidence>
<evidence type="ECO:0008006" key="4">
    <source>
        <dbReference type="Google" id="ProtNLM"/>
    </source>
</evidence>
<dbReference type="EMBL" id="CP012670">
    <property type="protein sequence ID" value="AUX25775.1"/>
    <property type="molecule type" value="Genomic_DNA"/>
</dbReference>
<keyword evidence="1" id="KW-0732">Signal</keyword>
<dbReference type="AlphaFoldDB" id="A0A4P2Q8B5"/>
<evidence type="ECO:0000313" key="3">
    <source>
        <dbReference type="Proteomes" id="UP000295781"/>
    </source>
</evidence>
<dbReference type="Proteomes" id="UP000295781">
    <property type="component" value="Chromosome"/>
</dbReference>
<gene>
    <name evidence="2" type="ORF">SOCEGT47_063270</name>
</gene>
<organism evidence="2 3">
    <name type="scientific">Sorangium cellulosum</name>
    <name type="common">Polyangium cellulosum</name>
    <dbReference type="NCBI Taxonomy" id="56"/>
    <lineage>
        <taxon>Bacteria</taxon>
        <taxon>Pseudomonadati</taxon>
        <taxon>Myxococcota</taxon>
        <taxon>Polyangia</taxon>
        <taxon>Polyangiales</taxon>
        <taxon>Polyangiaceae</taxon>
        <taxon>Sorangium</taxon>
    </lineage>
</organism>
<proteinExistence type="predicted"/>
<evidence type="ECO:0000313" key="2">
    <source>
        <dbReference type="EMBL" id="AUX25775.1"/>
    </source>
</evidence>
<protein>
    <recommendedName>
        <fullName evidence="4">Secreted protein</fullName>
    </recommendedName>
</protein>
<sequence>MRYLAVLAVVGVVSALAPTSPPVIGIDAAGAHDCARQQGICTEPSSGEHHELLVFVGERHRPADREALPGR</sequence>
<feature type="signal peptide" evidence="1">
    <location>
        <begin position="1"/>
        <end position="17"/>
    </location>
</feature>
<feature type="chain" id="PRO_5020807382" description="Secreted protein" evidence="1">
    <location>
        <begin position="18"/>
        <end position="71"/>
    </location>
</feature>
<dbReference type="RefSeq" id="WP_129352927.1">
    <property type="nucleotide sequence ID" value="NZ_CP012670.1"/>
</dbReference>
<accession>A0A4P2Q8B5</accession>